<name>A0A5N6TC51_ASPPS</name>
<dbReference type="GeneID" id="43637195"/>
<dbReference type="AlphaFoldDB" id="A0A5N6TC51"/>
<reference evidence="1 2" key="1">
    <citation type="submission" date="2019-04" db="EMBL/GenBank/DDBJ databases">
        <title>Friends and foes A comparative genomics study of 23 Aspergillus species from section Flavi.</title>
        <authorList>
            <consortium name="DOE Joint Genome Institute"/>
            <person name="Kjaerbolling I."/>
            <person name="Vesth T."/>
            <person name="Frisvad J.C."/>
            <person name="Nybo J.L."/>
            <person name="Theobald S."/>
            <person name="Kildgaard S."/>
            <person name="Isbrandt T."/>
            <person name="Kuo A."/>
            <person name="Sato A."/>
            <person name="Lyhne E.K."/>
            <person name="Kogle M.E."/>
            <person name="Wiebenga A."/>
            <person name="Kun R.S."/>
            <person name="Lubbers R.J."/>
            <person name="Makela M.R."/>
            <person name="Barry K."/>
            <person name="Chovatia M."/>
            <person name="Clum A."/>
            <person name="Daum C."/>
            <person name="Haridas S."/>
            <person name="He G."/>
            <person name="LaButti K."/>
            <person name="Lipzen A."/>
            <person name="Mondo S."/>
            <person name="Riley R."/>
            <person name="Salamov A."/>
            <person name="Simmons B.A."/>
            <person name="Magnuson J.K."/>
            <person name="Henrissat B."/>
            <person name="Mortensen U.H."/>
            <person name="Larsen T.O."/>
            <person name="Devries R.P."/>
            <person name="Grigoriev I.V."/>
            <person name="Machida M."/>
            <person name="Baker S.E."/>
            <person name="Andersen M.R."/>
        </authorList>
    </citation>
    <scope>NUCLEOTIDE SEQUENCE [LARGE SCALE GENOMIC DNA]</scope>
    <source>
        <strain evidence="1 2">CBS 117625</strain>
    </source>
</reference>
<protein>
    <recommendedName>
        <fullName evidence="3">Ankyrin repeat-containing domain protein</fullName>
    </recommendedName>
</protein>
<evidence type="ECO:0000313" key="2">
    <source>
        <dbReference type="Proteomes" id="UP000325672"/>
    </source>
</evidence>
<keyword evidence="2" id="KW-1185">Reference proteome</keyword>
<evidence type="ECO:0008006" key="3">
    <source>
        <dbReference type="Google" id="ProtNLM"/>
    </source>
</evidence>
<gene>
    <name evidence="1" type="ORF">BDV38DRAFT_231940</name>
</gene>
<dbReference type="Proteomes" id="UP000325672">
    <property type="component" value="Unassembled WGS sequence"/>
</dbReference>
<proteinExistence type="predicted"/>
<dbReference type="RefSeq" id="XP_031919764.1">
    <property type="nucleotide sequence ID" value="XM_032052985.1"/>
</dbReference>
<dbReference type="OrthoDB" id="20872at2759"/>
<evidence type="ECO:0000313" key="1">
    <source>
        <dbReference type="EMBL" id="KAE8143701.1"/>
    </source>
</evidence>
<dbReference type="EMBL" id="ML743551">
    <property type="protein sequence ID" value="KAE8143701.1"/>
    <property type="molecule type" value="Genomic_DNA"/>
</dbReference>
<organism evidence="1 2">
    <name type="scientific">Aspergillus pseudotamarii</name>
    <dbReference type="NCBI Taxonomy" id="132259"/>
    <lineage>
        <taxon>Eukaryota</taxon>
        <taxon>Fungi</taxon>
        <taxon>Dikarya</taxon>
        <taxon>Ascomycota</taxon>
        <taxon>Pezizomycotina</taxon>
        <taxon>Eurotiomycetes</taxon>
        <taxon>Eurotiomycetidae</taxon>
        <taxon>Eurotiales</taxon>
        <taxon>Aspergillaceae</taxon>
        <taxon>Aspergillus</taxon>
        <taxon>Aspergillus subgen. Circumdati</taxon>
    </lineage>
</organism>
<accession>A0A5N6TC51</accession>
<sequence length="64" mass="7090">MLAAERGHVEAVEVLLSTGRVQTDFDLAKMNRPSIFAPSKLNEDAMRVIDDYKSRHRGGSSLDS</sequence>